<name>A0ABD3MN34_9STRA</name>
<dbReference type="Gene3D" id="3.40.50.150">
    <property type="entry name" value="Vaccinia Virus protein VP39"/>
    <property type="match status" value="1"/>
</dbReference>
<dbReference type="PANTHER" id="PTHR43836">
    <property type="entry name" value="CATECHOL O-METHYLTRANSFERASE 1-RELATED"/>
    <property type="match status" value="1"/>
</dbReference>
<evidence type="ECO:0008006" key="4">
    <source>
        <dbReference type="Google" id="ProtNLM"/>
    </source>
</evidence>
<feature type="compositionally biased region" description="Basic and acidic residues" evidence="1">
    <location>
        <begin position="385"/>
        <end position="402"/>
    </location>
</feature>
<evidence type="ECO:0000313" key="3">
    <source>
        <dbReference type="Proteomes" id="UP001530293"/>
    </source>
</evidence>
<proteinExistence type="predicted"/>
<comment type="caution">
    <text evidence="2">The sequence shown here is derived from an EMBL/GenBank/DDBJ whole genome shotgun (WGS) entry which is preliminary data.</text>
</comment>
<reference evidence="2 3" key="1">
    <citation type="submission" date="2024-10" db="EMBL/GenBank/DDBJ databases">
        <title>Updated reference genomes for cyclostephanoid diatoms.</title>
        <authorList>
            <person name="Roberts W.R."/>
            <person name="Alverson A.J."/>
        </authorList>
    </citation>
    <scope>NUCLEOTIDE SEQUENCE [LARGE SCALE GENOMIC DNA]</scope>
    <source>
        <strain evidence="2 3">AJA232-27</strain>
    </source>
</reference>
<dbReference type="PANTHER" id="PTHR43836:SF2">
    <property type="entry name" value="CATECHOL O-METHYLTRANSFERASE 1-RELATED"/>
    <property type="match status" value="1"/>
</dbReference>
<evidence type="ECO:0000256" key="1">
    <source>
        <dbReference type="SAM" id="MobiDB-lite"/>
    </source>
</evidence>
<accession>A0ABD3MN34</accession>
<keyword evidence="3" id="KW-1185">Reference proteome</keyword>
<organism evidence="2 3">
    <name type="scientific">Discostella pseudostelligera</name>
    <dbReference type="NCBI Taxonomy" id="259834"/>
    <lineage>
        <taxon>Eukaryota</taxon>
        <taxon>Sar</taxon>
        <taxon>Stramenopiles</taxon>
        <taxon>Ochrophyta</taxon>
        <taxon>Bacillariophyta</taxon>
        <taxon>Coscinodiscophyceae</taxon>
        <taxon>Thalassiosirophycidae</taxon>
        <taxon>Stephanodiscales</taxon>
        <taxon>Stephanodiscaceae</taxon>
        <taxon>Discostella</taxon>
    </lineage>
</organism>
<feature type="region of interest" description="Disordered" evidence="1">
    <location>
        <begin position="369"/>
        <end position="402"/>
    </location>
</feature>
<dbReference type="EMBL" id="JALLBG020000099">
    <property type="protein sequence ID" value="KAL3765072.1"/>
    <property type="molecule type" value="Genomic_DNA"/>
</dbReference>
<sequence>MLLFDTTKGGANGNDDIMNDFVIVPPKPDAMMGQLDEYSYSNLYDCYTDYTCNQTSGPTPNHRDNINGASAGATAIAPSPSPSFVDTAASSAAGVALSTASGLSPSFVSHSSSLLSSNSYSDECVGNITDSNLPTLSKNNDENNNISMATTTKATNSAPVITRDPRNGAFTFQVHAEYDLLLHVKKDLFLLDNQRDSDCIRLSEHIMHSIDEYCLKKQWMYHIGYEKGIAVSRFMRSRLERWYKENVTSICNSATGCTEDKKIPKFICVELGTYCGYSSLVLAVTLHQFLRDLQHQQLSHRLSSLSLSSDERRYEKQSPDVETALPSPFEFHIFTTEISTKLLNVAQSMLRLANMEDCVTPILVKEDYDPTNSENDNASSITAKKITESSHDGNKGKDNIDDNVIHDDELINDHEVKQERKESTVEFLSRTLRQQHGVSKIDFLLLDHAKHLYLHDLQTLERCGLVGKGSYVSADNVVFNRLDTYREHMRQLELIGVVETRLEEMCLEYSNNLKDGIEMTVYLKDSPMSWNSNW</sequence>
<dbReference type="AlphaFoldDB" id="A0ABD3MN34"/>
<dbReference type="InterPro" id="IPR029063">
    <property type="entry name" value="SAM-dependent_MTases_sf"/>
</dbReference>
<protein>
    <recommendedName>
        <fullName evidence="4">Catechol O-methyltransferase</fullName>
    </recommendedName>
</protein>
<feature type="compositionally biased region" description="Polar residues" evidence="1">
    <location>
        <begin position="370"/>
        <end position="382"/>
    </location>
</feature>
<evidence type="ECO:0000313" key="2">
    <source>
        <dbReference type="EMBL" id="KAL3765072.1"/>
    </source>
</evidence>
<gene>
    <name evidence="2" type="ORF">ACHAWU_009440</name>
</gene>
<dbReference type="Proteomes" id="UP001530293">
    <property type="component" value="Unassembled WGS sequence"/>
</dbReference>